<dbReference type="GeneID" id="14917161"/>
<keyword evidence="4 10" id="KW-0418">Kinase</keyword>
<dbReference type="Proteomes" id="UP000011083">
    <property type="component" value="Unassembled WGS sequence"/>
</dbReference>
<dbReference type="SMART" id="SM00091">
    <property type="entry name" value="PAS"/>
    <property type="match status" value="2"/>
</dbReference>
<dbReference type="PROSITE" id="PS50011">
    <property type="entry name" value="PROTEIN_KINASE_DOM"/>
    <property type="match status" value="1"/>
</dbReference>
<feature type="region of interest" description="Disordered" evidence="7">
    <location>
        <begin position="249"/>
        <end position="327"/>
    </location>
</feature>
<feature type="region of interest" description="Disordered" evidence="7">
    <location>
        <begin position="928"/>
        <end position="989"/>
    </location>
</feature>
<dbReference type="InterPro" id="IPR013767">
    <property type="entry name" value="PAS_fold"/>
</dbReference>
<dbReference type="GO" id="GO:0005737">
    <property type="term" value="C:cytoplasm"/>
    <property type="evidence" value="ECO:0007669"/>
    <property type="project" value="TreeGrafter"/>
</dbReference>
<dbReference type="InterPro" id="IPR008271">
    <property type="entry name" value="Ser/Thr_kinase_AS"/>
</dbReference>
<keyword evidence="11" id="KW-1185">Reference proteome</keyword>
<name>L8GWJ8_ACACF</name>
<dbReference type="PROSITE" id="PS00108">
    <property type="entry name" value="PROTEIN_KINASE_ST"/>
    <property type="match status" value="1"/>
</dbReference>
<dbReference type="SMART" id="SM00220">
    <property type="entry name" value="S_TKc"/>
    <property type="match status" value="1"/>
</dbReference>
<dbReference type="OrthoDB" id="17792at2759"/>
<protein>
    <recommendedName>
        <fullName evidence="1">non-specific serine/threonine protein kinase</fullName>
        <ecNumber evidence="1">2.7.11.1</ecNumber>
    </recommendedName>
</protein>
<dbReference type="PROSITE" id="PS50112">
    <property type="entry name" value="PAS"/>
    <property type="match status" value="1"/>
</dbReference>
<feature type="region of interest" description="Disordered" evidence="7">
    <location>
        <begin position="346"/>
        <end position="381"/>
    </location>
</feature>
<keyword evidence="5 6" id="KW-0067">ATP-binding</keyword>
<evidence type="ECO:0000313" key="11">
    <source>
        <dbReference type="Proteomes" id="UP000011083"/>
    </source>
</evidence>
<keyword evidence="2" id="KW-0723">Serine/threonine-protein kinase</keyword>
<feature type="compositionally biased region" description="Polar residues" evidence="7">
    <location>
        <begin position="759"/>
        <end position="775"/>
    </location>
</feature>
<dbReference type="Pfam" id="PF00989">
    <property type="entry name" value="PAS"/>
    <property type="match status" value="1"/>
</dbReference>
<evidence type="ECO:0000256" key="3">
    <source>
        <dbReference type="ARBA" id="ARBA00022741"/>
    </source>
</evidence>
<dbReference type="InterPro" id="IPR035965">
    <property type="entry name" value="PAS-like_dom_sf"/>
</dbReference>
<accession>L8GWJ8</accession>
<feature type="domain" description="PAS" evidence="9">
    <location>
        <begin position="71"/>
        <end position="120"/>
    </location>
</feature>
<dbReference type="KEGG" id="acan:ACA1_034090"/>
<dbReference type="InterPro" id="IPR017441">
    <property type="entry name" value="Protein_kinase_ATP_BS"/>
</dbReference>
<evidence type="ECO:0000256" key="7">
    <source>
        <dbReference type="SAM" id="MobiDB-lite"/>
    </source>
</evidence>
<dbReference type="Pfam" id="PF13426">
    <property type="entry name" value="PAS_9"/>
    <property type="match status" value="2"/>
</dbReference>
<dbReference type="RefSeq" id="XP_004338484.1">
    <property type="nucleotide sequence ID" value="XM_004338436.1"/>
</dbReference>
<dbReference type="VEuPathDB" id="AmoebaDB:ACA1_034090"/>
<evidence type="ECO:0000256" key="2">
    <source>
        <dbReference type="ARBA" id="ARBA00022527"/>
    </source>
</evidence>
<feature type="compositionally biased region" description="Basic and acidic residues" evidence="7">
    <location>
        <begin position="346"/>
        <end position="356"/>
    </location>
</feature>
<dbReference type="CDD" id="cd14003">
    <property type="entry name" value="STKc_AMPK-like"/>
    <property type="match status" value="1"/>
</dbReference>
<dbReference type="CDD" id="cd00130">
    <property type="entry name" value="PAS"/>
    <property type="match status" value="3"/>
</dbReference>
<dbReference type="InterPro" id="IPR000014">
    <property type="entry name" value="PAS"/>
</dbReference>
<evidence type="ECO:0000313" key="10">
    <source>
        <dbReference type="EMBL" id="ELR16471.1"/>
    </source>
</evidence>
<dbReference type="Pfam" id="PF00069">
    <property type="entry name" value="Pkinase"/>
    <property type="match status" value="1"/>
</dbReference>
<feature type="domain" description="Protein kinase" evidence="8">
    <location>
        <begin position="451"/>
        <end position="696"/>
    </location>
</feature>
<organism evidence="10 11">
    <name type="scientific">Acanthamoeba castellanii (strain ATCC 30010 / Neff)</name>
    <dbReference type="NCBI Taxonomy" id="1257118"/>
    <lineage>
        <taxon>Eukaryota</taxon>
        <taxon>Amoebozoa</taxon>
        <taxon>Discosea</taxon>
        <taxon>Longamoebia</taxon>
        <taxon>Centramoebida</taxon>
        <taxon>Acanthamoebidae</taxon>
        <taxon>Acanthamoeba</taxon>
    </lineage>
</organism>
<evidence type="ECO:0000259" key="9">
    <source>
        <dbReference type="PROSITE" id="PS50112"/>
    </source>
</evidence>
<dbReference type="OMA" id="WILEEIY"/>
<dbReference type="SUPFAM" id="SSF56112">
    <property type="entry name" value="Protein kinase-like (PK-like)"/>
    <property type="match status" value="1"/>
</dbReference>
<dbReference type="FunFam" id="3.30.200.20:FF:000042">
    <property type="entry name" value="Aurora kinase A"/>
    <property type="match status" value="1"/>
</dbReference>
<feature type="region of interest" description="Disordered" evidence="7">
    <location>
        <begin position="759"/>
        <end position="780"/>
    </location>
</feature>
<evidence type="ECO:0000256" key="6">
    <source>
        <dbReference type="PROSITE-ProRule" id="PRU10141"/>
    </source>
</evidence>
<dbReference type="InterPro" id="IPR011009">
    <property type="entry name" value="Kinase-like_dom_sf"/>
</dbReference>
<dbReference type="NCBIfam" id="TIGR00229">
    <property type="entry name" value="sensory_box"/>
    <property type="match status" value="2"/>
</dbReference>
<dbReference type="EC" id="2.7.11.1" evidence="1"/>
<dbReference type="AlphaFoldDB" id="L8GWJ8"/>
<proteinExistence type="predicted"/>
<dbReference type="PANTHER" id="PTHR24346">
    <property type="entry name" value="MAP/MICROTUBULE AFFINITY-REGULATING KINASE"/>
    <property type="match status" value="1"/>
</dbReference>
<reference evidence="10 11" key="1">
    <citation type="journal article" date="2013" name="Genome Biol.">
        <title>Genome of Acanthamoeba castellanii highlights extensive lateral gene transfer and early evolution of tyrosine kinase signaling.</title>
        <authorList>
            <person name="Clarke M."/>
            <person name="Lohan A.J."/>
            <person name="Liu B."/>
            <person name="Lagkouvardos I."/>
            <person name="Roy S."/>
            <person name="Zafar N."/>
            <person name="Bertelli C."/>
            <person name="Schilde C."/>
            <person name="Kianianmomeni A."/>
            <person name="Burglin T.R."/>
            <person name="Frech C."/>
            <person name="Turcotte B."/>
            <person name="Kopec K.O."/>
            <person name="Synnott J.M."/>
            <person name="Choo C."/>
            <person name="Paponov I."/>
            <person name="Finkler A."/>
            <person name="Soon Heng Tan C."/>
            <person name="Hutchins A.P."/>
            <person name="Weinmeier T."/>
            <person name="Rattei T."/>
            <person name="Chu J.S."/>
            <person name="Gimenez G."/>
            <person name="Irimia M."/>
            <person name="Rigden D.J."/>
            <person name="Fitzpatrick D.A."/>
            <person name="Lorenzo-Morales J."/>
            <person name="Bateman A."/>
            <person name="Chiu C.H."/>
            <person name="Tang P."/>
            <person name="Hegemann P."/>
            <person name="Fromm H."/>
            <person name="Raoult D."/>
            <person name="Greub G."/>
            <person name="Miranda-Saavedra D."/>
            <person name="Chen N."/>
            <person name="Nash P."/>
            <person name="Ginger M.L."/>
            <person name="Horn M."/>
            <person name="Schaap P."/>
            <person name="Caler L."/>
            <person name="Loftus B."/>
        </authorList>
    </citation>
    <scope>NUCLEOTIDE SEQUENCE [LARGE SCALE GENOMIC DNA]</scope>
    <source>
        <strain evidence="10 11">Neff</strain>
    </source>
</reference>
<sequence length="989" mass="106535">MFGYELEELMGQKVNKLLPTPYREQHDAYLQNYHNTGRKRIIGMSRLVEGQHKDGSIFPIRLAVSEVQMGSTKMFIGMIDRVEDTAGTVTANNEGTIISCNKQCEAIWGYSVSELVGKNLCILMPSPHREHHDLYIANYRRTGTMKVINHTRNVPARHKNGTVFPVSLQVTKLKVGVVELFKGRVEKVDTEMEAVFTLDKHGKIVSCNRNFVAPLFGYTDTELIGKHIRVLVPSLTKGSGGKINIDVDRDAASSSSSPSSSSSSSTNTSSTAAGGDEEGSSTSSNRGSRKRKRSVPGGKGGGGESSEDGAKDGAAGNGGETRLESEHSIETQANELQNEMSAHALRERKGKERENDGEAEEDNSGKEMSQGEEPAINMESSWSLSGRRRLQVRHKDGSVFPVDFSISKFTKDDTVLYSGRIRRVDETDTSMTEGEESSGHALQDNNLVGDYIVEGNVGQGSYGKVKLAYHRTTRHQVAIKILQKDLMDSAEQERSRREIAIQRKLIHPNIAKLYDVIESEDRINIVMEYSEGGELLTYITKQGKLNENEARRLFLQLLSAVQYCHSHNIIHRDIKHKNILLDGVKNIKLIDFGLSNYSQVGALRSTFCGTPAYAAPEMILAKKYVGPEVDVWSMGVVLFTMLAGRFPFGNVSHIIDGQYTLPETISPVLADLIRKMLTVDTEKRITVNEINMHPWVALGGKELPPLRPFSLGPGMPFGAESPVMANTGEWSHHSTPTSMLAQEYKSPASPAMYLRSHYQQTSYAAEQPSSGQSTHAPVRILPKTPPQQVSEYASYGDGPASHGLGAHGLPPMAMPGISGMHGIGGMHPIGGMHAMQGMGGGMGPMVLPGLPMGAAAGMSPPPPHVPPYYGYTPGTTIAAHQTAAAAATTTATSTADETNGAMGKRRKMEMAYGSPAPAPPQYYRAPVEMPRGGGGGITSPPPPLHAPPTAAAPGSGRGGGGGPVKDVSCSVISTVTDGGDAEGLNNGRA</sequence>
<dbReference type="InterPro" id="IPR000719">
    <property type="entry name" value="Prot_kinase_dom"/>
</dbReference>
<evidence type="ECO:0000256" key="5">
    <source>
        <dbReference type="ARBA" id="ARBA00022840"/>
    </source>
</evidence>
<evidence type="ECO:0000259" key="8">
    <source>
        <dbReference type="PROSITE" id="PS50011"/>
    </source>
</evidence>
<feature type="binding site" evidence="6">
    <location>
        <position position="480"/>
    </location>
    <ligand>
        <name>ATP</name>
        <dbReference type="ChEBI" id="CHEBI:30616"/>
    </ligand>
</feature>
<dbReference type="GO" id="GO:0006355">
    <property type="term" value="P:regulation of DNA-templated transcription"/>
    <property type="evidence" value="ECO:0007669"/>
    <property type="project" value="InterPro"/>
</dbReference>
<dbReference type="Gene3D" id="3.30.450.20">
    <property type="entry name" value="PAS domain"/>
    <property type="match status" value="3"/>
</dbReference>
<keyword evidence="3 6" id="KW-0547">Nucleotide-binding</keyword>
<evidence type="ECO:0000256" key="1">
    <source>
        <dbReference type="ARBA" id="ARBA00012513"/>
    </source>
</evidence>
<dbReference type="GO" id="GO:0035556">
    <property type="term" value="P:intracellular signal transduction"/>
    <property type="evidence" value="ECO:0007669"/>
    <property type="project" value="TreeGrafter"/>
</dbReference>
<feature type="compositionally biased region" description="Low complexity" evidence="7">
    <location>
        <begin position="252"/>
        <end position="273"/>
    </location>
</feature>
<dbReference type="GO" id="GO:0005524">
    <property type="term" value="F:ATP binding"/>
    <property type="evidence" value="ECO:0007669"/>
    <property type="project" value="UniProtKB-UniRule"/>
</dbReference>
<dbReference type="Gene3D" id="1.10.510.10">
    <property type="entry name" value="Transferase(Phosphotransferase) domain 1"/>
    <property type="match status" value="1"/>
</dbReference>
<dbReference type="SUPFAM" id="SSF55785">
    <property type="entry name" value="PYP-like sensor domain (PAS domain)"/>
    <property type="match status" value="3"/>
</dbReference>
<dbReference type="EMBL" id="KB007992">
    <property type="protein sequence ID" value="ELR16471.1"/>
    <property type="molecule type" value="Genomic_DNA"/>
</dbReference>
<dbReference type="STRING" id="1257118.L8GWJ8"/>
<gene>
    <name evidence="10" type="ORF">ACA1_034090</name>
</gene>
<keyword evidence="4 10" id="KW-0808">Transferase</keyword>
<dbReference type="FunFam" id="1.10.510.10:FF:000571">
    <property type="entry name" value="Maternal embryonic leucine zipper kinase"/>
    <property type="match status" value="1"/>
</dbReference>
<dbReference type="GO" id="GO:0004674">
    <property type="term" value="F:protein serine/threonine kinase activity"/>
    <property type="evidence" value="ECO:0007669"/>
    <property type="project" value="UniProtKB-KW"/>
</dbReference>
<evidence type="ECO:0000256" key="4">
    <source>
        <dbReference type="ARBA" id="ARBA00022777"/>
    </source>
</evidence>
<dbReference type="PANTHER" id="PTHR24346:SF99">
    <property type="entry name" value="SERINE_THREONINE-PROTEIN KINASE DDB_G0280133-RELATED"/>
    <property type="match status" value="1"/>
</dbReference>
<dbReference type="PROSITE" id="PS00107">
    <property type="entry name" value="PROTEIN_KINASE_ATP"/>
    <property type="match status" value="1"/>
</dbReference>